<proteinExistence type="predicted"/>
<dbReference type="AlphaFoldDB" id="A0A6A4KMB2"/>
<organism evidence="2">
    <name type="scientific">Rhododendron williamsianum</name>
    <dbReference type="NCBI Taxonomy" id="262921"/>
    <lineage>
        <taxon>Eukaryota</taxon>
        <taxon>Viridiplantae</taxon>
        <taxon>Streptophyta</taxon>
        <taxon>Embryophyta</taxon>
        <taxon>Tracheophyta</taxon>
        <taxon>Spermatophyta</taxon>
        <taxon>Magnoliopsida</taxon>
        <taxon>eudicotyledons</taxon>
        <taxon>Gunneridae</taxon>
        <taxon>Pentapetalae</taxon>
        <taxon>asterids</taxon>
        <taxon>Ericales</taxon>
        <taxon>Ericaceae</taxon>
        <taxon>Ericoideae</taxon>
        <taxon>Rhodoreae</taxon>
        <taxon>Rhododendron</taxon>
    </lineage>
</organism>
<evidence type="ECO:0000313" key="2">
    <source>
        <dbReference type="EMBL" id="KAE9445294.1"/>
    </source>
</evidence>
<protein>
    <recommendedName>
        <fullName evidence="1">CRAL-TRIO domain-containing protein</fullName>
    </recommendedName>
</protein>
<dbReference type="PANTHER" id="PTHR46277">
    <property type="entry name" value="OS03G0850700 PROTEIN"/>
    <property type="match status" value="1"/>
</dbReference>
<comment type="caution">
    <text evidence="2">The sequence shown here is derived from an EMBL/GenBank/DDBJ whole genome shotgun (WGS) entry which is preliminary data.</text>
</comment>
<name>A0A6A4KMB2_9ERIC</name>
<dbReference type="SUPFAM" id="SSF52087">
    <property type="entry name" value="CRAL/TRIO domain"/>
    <property type="match status" value="1"/>
</dbReference>
<dbReference type="PANTHER" id="PTHR46277:SF7">
    <property type="entry name" value="CRAL-TRIO DOMAIN-CONTAINING PROTEIN"/>
    <property type="match status" value="1"/>
</dbReference>
<gene>
    <name evidence="2" type="ORF">C3L33_22809</name>
</gene>
<accession>A0A6A4KMB2</accession>
<dbReference type="InterPro" id="IPR001251">
    <property type="entry name" value="CRAL-TRIO_dom"/>
</dbReference>
<dbReference type="SUPFAM" id="SSF46938">
    <property type="entry name" value="CRAL/TRIO N-terminal domain"/>
    <property type="match status" value="1"/>
</dbReference>
<dbReference type="InterPro" id="IPR036865">
    <property type="entry name" value="CRAL-TRIO_dom_sf"/>
</dbReference>
<dbReference type="Gene3D" id="3.40.525.10">
    <property type="entry name" value="CRAL-TRIO lipid binding domain"/>
    <property type="match status" value="1"/>
</dbReference>
<dbReference type="CDD" id="cd00170">
    <property type="entry name" value="SEC14"/>
    <property type="match status" value="1"/>
</dbReference>
<feature type="non-terminal residue" evidence="2">
    <location>
        <position position="1"/>
    </location>
</feature>
<dbReference type="Pfam" id="PF00650">
    <property type="entry name" value="CRAL_TRIO"/>
    <property type="match status" value="1"/>
</dbReference>
<dbReference type="PROSITE" id="PS50191">
    <property type="entry name" value="CRAL_TRIO"/>
    <property type="match status" value="1"/>
</dbReference>
<dbReference type="EMBL" id="QEFC01004286">
    <property type="protein sequence ID" value="KAE9445294.1"/>
    <property type="molecule type" value="Genomic_DNA"/>
</dbReference>
<evidence type="ECO:0000259" key="1">
    <source>
        <dbReference type="PROSITE" id="PS50191"/>
    </source>
</evidence>
<feature type="domain" description="CRAL-TRIO" evidence="1">
    <location>
        <begin position="1"/>
        <end position="187"/>
    </location>
</feature>
<sequence length="198" mass="22834">MRFLIARSMDPDKAAKMFVQWQKWRAAFVPSGFIPDSEVQDELEARKIYLQEFVVHLLDKTIASSFKGSEIGNEKLIAVLDLKQIAYKNIDPRALITGFQFLQVSRRADLTAMSEYSYYPERLAKCFLLDMPWFFVSVWRMVSHFLEKATLEKIVIVSNENEMREFIGEIGEATLPEEYGGQAELVALQDVVLTPVER</sequence>
<reference evidence="2" key="1">
    <citation type="journal article" date="2019" name="Genome Biol. Evol.">
        <title>The Rhododendron genome and chromosomal organization provide insight into shared whole-genome duplications across the heath family (Ericaceae).</title>
        <authorList>
            <person name="Soza V.L."/>
            <person name="Lindsley D."/>
            <person name="Waalkes A."/>
            <person name="Ramage E."/>
            <person name="Patwardhan R.P."/>
            <person name="Burton J.N."/>
            <person name="Adey A."/>
            <person name="Kumar A."/>
            <person name="Qiu R."/>
            <person name="Shendure J."/>
            <person name="Hall B."/>
        </authorList>
    </citation>
    <scope>NUCLEOTIDE SEQUENCE</scope>
    <source>
        <strain evidence="2">RSF 1966-606</strain>
    </source>
</reference>
<dbReference type="SMART" id="SM00516">
    <property type="entry name" value="SEC14"/>
    <property type="match status" value="1"/>
</dbReference>
<dbReference type="Gene3D" id="1.10.8.20">
    <property type="entry name" value="N-terminal domain of phosphatidylinositol transfer protein sec14p"/>
    <property type="match status" value="1"/>
</dbReference>
<dbReference type="OrthoDB" id="1434354at2759"/>
<dbReference type="InterPro" id="IPR036273">
    <property type="entry name" value="CRAL/TRIO_N_dom_sf"/>
</dbReference>